<dbReference type="AlphaFoldDB" id="A0A9Q3JD25"/>
<dbReference type="PANTHER" id="PTHR11439">
    <property type="entry name" value="GAG-POL-RELATED RETROTRANSPOSON"/>
    <property type="match status" value="1"/>
</dbReference>
<organism evidence="2 3">
    <name type="scientific">Austropuccinia psidii MF-1</name>
    <dbReference type="NCBI Taxonomy" id="1389203"/>
    <lineage>
        <taxon>Eukaryota</taxon>
        <taxon>Fungi</taxon>
        <taxon>Dikarya</taxon>
        <taxon>Basidiomycota</taxon>
        <taxon>Pucciniomycotina</taxon>
        <taxon>Pucciniomycetes</taxon>
        <taxon>Pucciniales</taxon>
        <taxon>Sphaerophragmiaceae</taxon>
        <taxon>Austropuccinia</taxon>
    </lineage>
</organism>
<comment type="caution">
    <text evidence="2">The sequence shown here is derived from an EMBL/GenBank/DDBJ whole genome shotgun (WGS) entry which is preliminary data.</text>
</comment>
<feature type="domain" description="Reverse transcriptase Ty1/copia-type" evidence="1">
    <location>
        <begin position="10"/>
        <end position="80"/>
    </location>
</feature>
<gene>
    <name evidence="2" type="ORF">O181_099634</name>
</gene>
<protein>
    <recommendedName>
        <fullName evidence="1">Reverse transcriptase Ty1/copia-type domain-containing protein</fullName>
    </recommendedName>
</protein>
<dbReference type="Proteomes" id="UP000765509">
    <property type="component" value="Unassembled WGS sequence"/>
</dbReference>
<dbReference type="EMBL" id="AVOT02068840">
    <property type="protein sequence ID" value="MBW0559919.1"/>
    <property type="molecule type" value="Genomic_DNA"/>
</dbReference>
<evidence type="ECO:0000259" key="1">
    <source>
        <dbReference type="Pfam" id="PF07727"/>
    </source>
</evidence>
<keyword evidence="3" id="KW-1185">Reference proteome</keyword>
<accession>A0A9Q3JD25</accession>
<sequence>CFIVQRYKVKGYESKGKGSWVWRLKKSLYGTKQAPCIWKSKLTSILSSFGLISTWSDESLFINTEKSLPIYVHVNNGFIISYMLKWSADKILINQMDLITRLLQQFNMDECKPVKTPCNGKFLNELESGTSGQVLDATLFQQAIGSINYLANHTRPDILFTVNQLSRYFTKPNQCHWNGLQHLLRYLKGSKDKCLIYNRCTTKDMLIIWADADYANVKDDRKSITGYVILAFGNPVCWLSKKESVVSQSTTKAEYITMNICMKQLQFITLVFEDLGYGNIQPILCNDNSRAVTISKQALLNDNTKHIEERYHYLHNCYEEIS</sequence>
<dbReference type="CDD" id="cd09272">
    <property type="entry name" value="RNase_HI_RT_Ty1"/>
    <property type="match status" value="1"/>
</dbReference>
<evidence type="ECO:0000313" key="3">
    <source>
        <dbReference type="Proteomes" id="UP000765509"/>
    </source>
</evidence>
<feature type="non-terminal residue" evidence="2">
    <location>
        <position position="1"/>
    </location>
</feature>
<proteinExistence type="predicted"/>
<dbReference type="OrthoDB" id="3344688at2759"/>
<dbReference type="InterPro" id="IPR013103">
    <property type="entry name" value="RVT_2"/>
</dbReference>
<dbReference type="Pfam" id="PF07727">
    <property type="entry name" value="RVT_2"/>
    <property type="match status" value="1"/>
</dbReference>
<name>A0A9Q3JD25_9BASI</name>
<dbReference type="SUPFAM" id="SSF56672">
    <property type="entry name" value="DNA/RNA polymerases"/>
    <property type="match status" value="1"/>
</dbReference>
<dbReference type="InterPro" id="IPR043502">
    <property type="entry name" value="DNA/RNA_pol_sf"/>
</dbReference>
<evidence type="ECO:0000313" key="2">
    <source>
        <dbReference type="EMBL" id="MBW0559919.1"/>
    </source>
</evidence>
<dbReference type="PANTHER" id="PTHR11439:SF463">
    <property type="entry name" value="REVERSE TRANSCRIPTASE TY1_COPIA-TYPE DOMAIN-CONTAINING PROTEIN"/>
    <property type="match status" value="1"/>
</dbReference>
<reference evidence="2" key="1">
    <citation type="submission" date="2021-03" db="EMBL/GenBank/DDBJ databases">
        <title>Draft genome sequence of rust myrtle Austropuccinia psidii MF-1, a brazilian biotype.</title>
        <authorList>
            <person name="Quecine M.C."/>
            <person name="Pachon D.M.R."/>
            <person name="Bonatelli M.L."/>
            <person name="Correr F.H."/>
            <person name="Franceschini L.M."/>
            <person name="Leite T.F."/>
            <person name="Margarido G.R.A."/>
            <person name="Almeida C.A."/>
            <person name="Ferrarezi J.A."/>
            <person name="Labate C.A."/>
        </authorList>
    </citation>
    <scope>NUCLEOTIDE SEQUENCE</scope>
    <source>
        <strain evidence="2">MF-1</strain>
    </source>
</reference>